<dbReference type="Pfam" id="PF07714">
    <property type="entry name" value="PK_Tyr_Ser-Thr"/>
    <property type="match status" value="1"/>
</dbReference>
<dbReference type="PROSITE" id="PS00022">
    <property type="entry name" value="EGF_1"/>
    <property type="match status" value="1"/>
</dbReference>
<evidence type="ECO:0000256" key="5">
    <source>
        <dbReference type="ARBA" id="ARBA00022840"/>
    </source>
</evidence>
<dbReference type="PANTHER" id="PTHR24416:SF617">
    <property type="entry name" value="RET ONCOGENE, ISOFORM A"/>
    <property type="match status" value="1"/>
</dbReference>
<feature type="domain" description="EGF-like" evidence="12">
    <location>
        <begin position="1"/>
        <end position="27"/>
    </location>
</feature>
<dbReference type="Gene3D" id="1.10.510.10">
    <property type="entry name" value="Transferase(Phosphotransferase) domain 1"/>
    <property type="match status" value="1"/>
</dbReference>
<reference evidence="15" key="1">
    <citation type="submission" date="2025-08" db="UniProtKB">
        <authorList>
            <consortium name="RefSeq"/>
        </authorList>
    </citation>
    <scope>IDENTIFICATION</scope>
</reference>
<dbReference type="InterPro" id="IPR000719">
    <property type="entry name" value="Prot_kinase_dom"/>
</dbReference>
<evidence type="ECO:0000313" key="14">
    <source>
        <dbReference type="Proteomes" id="UP000694845"/>
    </source>
</evidence>
<feature type="binding site" evidence="9">
    <location>
        <position position="462"/>
    </location>
    <ligand>
        <name>ATP</name>
        <dbReference type="ChEBI" id="CHEBI:30616"/>
    </ligand>
</feature>
<dbReference type="FunFam" id="1.10.510.10:FF:000554">
    <property type="entry name" value="Predicted protein"/>
    <property type="match status" value="1"/>
</dbReference>
<dbReference type="Gene3D" id="2.170.300.10">
    <property type="entry name" value="Tie2 ligand-binding domain superfamily"/>
    <property type="match status" value="1"/>
</dbReference>
<dbReference type="InterPro" id="IPR001245">
    <property type="entry name" value="Ser-Thr/Tyr_kinase_cat_dom"/>
</dbReference>
<dbReference type="InterPro" id="IPR003961">
    <property type="entry name" value="FN3_dom"/>
</dbReference>
<dbReference type="GO" id="GO:0043235">
    <property type="term" value="C:receptor complex"/>
    <property type="evidence" value="ECO:0007669"/>
    <property type="project" value="TreeGrafter"/>
</dbReference>
<dbReference type="GO" id="GO:0005886">
    <property type="term" value="C:plasma membrane"/>
    <property type="evidence" value="ECO:0007669"/>
    <property type="project" value="TreeGrafter"/>
</dbReference>
<accession>A0A8B7YVD1</accession>
<comment type="caution">
    <text evidence="8">Lacks conserved residue(s) required for the propagation of feature annotation.</text>
</comment>
<evidence type="ECO:0000256" key="4">
    <source>
        <dbReference type="ARBA" id="ARBA00022777"/>
    </source>
</evidence>
<evidence type="ECO:0000256" key="7">
    <source>
        <dbReference type="ARBA" id="ARBA00023180"/>
    </source>
</evidence>
<keyword evidence="6" id="KW-0829">Tyrosine-protein kinase</keyword>
<dbReference type="AlphaFoldDB" id="A0A8B7YVD1"/>
<keyword evidence="3 9" id="KW-0547">Nucleotide-binding</keyword>
<evidence type="ECO:0000256" key="3">
    <source>
        <dbReference type="ARBA" id="ARBA00022741"/>
    </source>
</evidence>
<proteinExistence type="predicted"/>
<sequence>MCYNGGVCDDKAGKCICPPGFKGPNCVTACPAYSFGWDCEFRCGGSNLFGSSCNYVQFSLPDPYGISCISGRYGRTCSSGCPAGKFGADCLQECHCKFTDNGCNSFTGKCNFGGCADGWSGTNCQIPNVCPLGYYGLNCVTLCHCNGKAACDKHTGYCSGGCAPGYTCVSRQCESGYFGEDCNQACLCRDDTPCDAITGSCQSGLCLEQYQSDGTGICQFRLPVLSQPPNVKADIKSATVSWEAWGSHPLDAGDGPVIEYTIYYANHSTGSWVRVITVQAKYQPPEGFSFLIDPLQQLTVYNFSVAAVREGDGGEGPRSPETTIRTEPQAMTTGSNVGLTIAVCLLIAVIAIVVVVDYLRFRRLSRKSRFTRRSTASAVNMDSLAAIGRDSVNTEGYEDVWNDAPANSAANYDDVKLLWTKSLTVPIDQLSLGTQVIGTGHFGEVRLATVLLSDGHFKVAVKQVRLNPPANEKERFIRGHQTLTDIGSHPNIVSMLAVAFQEGVLYVALEYLSNGDLRTYLREARPEGGVGQSSLSDTKLLQFAVDVAKGMQHVAASGVIHRKVAAASILLDDNMVAKISGFGLARCAEVIVEKPKMVSPPPRWMSLESLKTNTYTAKSDVWSFGILLWEVATMGEEPYAGIKSTSLGTRLENGYRLHKPPGCGNKIYELMQQCWQENPKDRPPFKKVASVLERMTKGHIQQRYIQVPSKKEAQHYSNIRPYQDE</sequence>
<dbReference type="GO" id="GO:0004714">
    <property type="term" value="F:transmembrane receptor protein tyrosine kinase activity"/>
    <property type="evidence" value="ECO:0007669"/>
    <property type="project" value="TreeGrafter"/>
</dbReference>
<evidence type="ECO:0000256" key="2">
    <source>
        <dbReference type="ARBA" id="ARBA00022679"/>
    </source>
</evidence>
<dbReference type="InterPro" id="IPR036116">
    <property type="entry name" value="FN3_sf"/>
</dbReference>
<evidence type="ECO:0000259" key="11">
    <source>
        <dbReference type="PROSITE" id="PS50011"/>
    </source>
</evidence>
<feature type="disulfide bond" evidence="8">
    <location>
        <begin position="17"/>
        <end position="26"/>
    </location>
</feature>
<dbReference type="OMA" id="CYFGSSY"/>
<keyword evidence="4" id="KW-0418">Kinase</keyword>
<dbReference type="PROSITE" id="PS50026">
    <property type="entry name" value="EGF_3"/>
    <property type="match status" value="1"/>
</dbReference>
<keyword evidence="8" id="KW-0245">EGF-like domain</keyword>
<feature type="domain" description="Protein kinase" evidence="11">
    <location>
        <begin position="431"/>
        <end position="705"/>
    </location>
</feature>
<dbReference type="OrthoDB" id="4062651at2759"/>
<dbReference type="RefSeq" id="XP_022097258.1">
    <property type="nucleotide sequence ID" value="XM_022241566.1"/>
</dbReference>
<evidence type="ECO:0000256" key="8">
    <source>
        <dbReference type="PROSITE-ProRule" id="PRU00076"/>
    </source>
</evidence>
<evidence type="ECO:0000256" key="6">
    <source>
        <dbReference type="ARBA" id="ARBA00023137"/>
    </source>
</evidence>
<dbReference type="SMART" id="SM00060">
    <property type="entry name" value="FN3"/>
    <property type="match status" value="1"/>
</dbReference>
<dbReference type="GO" id="GO:0005524">
    <property type="term" value="F:ATP binding"/>
    <property type="evidence" value="ECO:0007669"/>
    <property type="project" value="UniProtKB-UniRule"/>
</dbReference>
<dbReference type="Gene3D" id="2.60.40.10">
    <property type="entry name" value="Immunoglobulins"/>
    <property type="match status" value="1"/>
</dbReference>
<keyword evidence="10" id="KW-0812">Transmembrane</keyword>
<dbReference type="KEGG" id="aplc:110982848"/>
<evidence type="ECO:0000313" key="15">
    <source>
        <dbReference type="RefSeq" id="XP_022097258.1"/>
    </source>
</evidence>
<keyword evidence="2" id="KW-0808">Transferase</keyword>
<keyword evidence="10" id="KW-0472">Membrane</keyword>
<keyword evidence="7" id="KW-0325">Glycoprotein</keyword>
<evidence type="ECO:0000259" key="13">
    <source>
        <dbReference type="PROSITE" id="PS50853"/>
    </source>
</evidence>
<dbReference type="PROSITE" id="PS50853">
    <property type="entry name" value="FN3"/>
    <property type="match status" value="1"/>
</dbReference>
<dbReference type="GeneID" id="110982848"/>
<dbReference type="GO" id="GO:0007169">
    <property type="term" value="P:cell surface receptor protein tyrosine kinase signaling pathway"/>
    <property type="evidence" value="ECO:0007669"/>
    <property type="project" value="TreeGrafter"/>
</dbReference>
<gene>
    <name evidence="15" type="primary">LOC110982848</name>
</gene>
<dbReference type="InterPro" id="IPR013783">
    <property type="entry name" value="Ig-like_fold"/>
</dbReference>
<dbReference type="SUPFAM" id="SSF56112">
    <property type="entry name" value="Protein kinase-like (PK-like)"/>
    <property type="match status" value="1"/>
</dbReference>
<dbReference type="InterPro" id="IPR000742">
    <property type="entry name" value="EGF"/>
</dbReference>
<dbReference type="PROSITE" id="PS00107">
    <property type="entry name" value="PROTEIN_KINASE_ATP"/>
    <property type="match status" value="1"/>
</dbReference>
<keyword evidence="5 9" id="KW-0067">ATP-binding</keyword>
<dbReference type="CDD" id="cd00054">
    <property type="entry name" value="EGF_CA"/>
    <property type="match status" value="1"/>
</dbReference>
<dbReference type="InterPro" id="IPR050122">
    <property type="entry name" value="RTK"/>
</dbReference>
<dbReference type="CDD" id="cd00192">
    <property type="entry name" value="PTKc"/>
    <property type="match status" value="1"/>
</dbReference>
<dbReference type="InterPro" id="IPR017441">
    <property type="entry name" value="Protein_kinase_ATP_BS"/>
</dbReference>
<dbReference type="PRINTS" id="PR00109">
    <property type="entry name" value="TYRKINASE"/>
</dbReference>
<evidence type="ECO:0000256" key="9">
    <source>
        <dbReference type="PROSITE-ProRule" id="PRU10141"/>
    </source>
</evidence>
<dbReference type="SUPFAM" id="SSF49265">
    <property type="entry name" value="Fibronectin type III"/>
    <property type="match status" value="1"/>
</dbReference>
<dbReference type="CDD" id="cd00063">
    <property type="entry name" value="FN3"/>
    <property type="match status" value="1"/>
</dbReference>
<dbReference type="PROSITE" id="PS50011">
    <property type="entry name" value="PROTEIN_KINASE_DOM"/>
    <property type="match status" value="1"/>
</dbReference>
<evidence type="ECO:0000256" key="1">
    <source>
        <dbReference type="ARBA" id="ARBA00004167"/>
    </source>
</evidence>
<name>A0A8B7YVD1_ACAPL</name>
<evidence type="ECO:0000256" key="10">
    <source>
        <dbReference type="SAM" id="Phobius"/>
    </source>
</evidence>
<dbReference type="InterPro" id="IPR011009">
    <property type="entry name" value="Kinase-like_dom_sf"/>
</dbReference>
<keyword evidence="10" id="KW-1133">Transmembrane helix</keyword>
<feature type="transmembrane region" description="Helical" evidence="10">
    <location>
        <begin position="337"/>
        <end position="359"/>
    </location>
</feature>
<protein>
    <submittedName>
        <fullName evidence="15">Tyrosine-protein kinase receptor Tie-1-like</fullName>
    </submittedName>
</protein>
<comment type="subcellular location">
    <subcellularLocation>
        <location evidence="1">Membrane</location>
        <topology evidence="1">Single-pass membrane protein</topology>
    </subcellularLocation>
</comment>
<feature type="domain" description="Fibronectin type-III" evidence="13">
    <location>
        <begin position="224"/>
        <end position="329"/>
    </location>
</feature>
<organism evidence="14 15">
    <name type="scientific">Acanthaster planci</name>
    <name type="common">Crown-of-thorns starfish</name>
    <dbReference type="NCBI Taxonomy" id="133434"/>
    <lineage>
        <taxon>Eukaryota</taxon>
        <taxon>Metazoa</taxon>
        <taxon>Echinodermata</taxon>
        <taxon>Eleutherozoa</taxon>
        <taxon>Asterozoa</taxon>
        <taxon>Asteroidea</taxon>
        <taxon>Valvatacea</taxon>
        <taxon>Valvatida</taxon>
        <taxon>Acanthasteridae</taxon>
        <taxon>Acanthaster</taxon>
    </lineage>
</organism>
<keyword evidence="14" id="KW-1185">Reference proteome</keyword>
<dbReference type="PANTHER" id="PTHR24416">
    <property type="entry name" value="TYROSINE-PROTEIN KINASE RECEPTOR"/>
    <property type="match status" value="1"/>
</dbReference>
<evidence type="ECO:0000259" key="12">
    <source>
        <dbReference type="PROSITE" id="PS50026"/>
    </source>
</evidence>
<keyword evidence="8" id="KW-1015">Disulfide bond</keyword>
<dbReference type="Proteomes" id="UP000694845">
    <property type="component" value="Unplaced"/>
</dbReference>